<dbReference type="AlphaFoldDB" id="A0A8H7QNC5"/>
<protein>
    <submittedName>
        <fullName evidence="1">Uncharacterized protein</fullName>
    </submittedName>
</protein>
<keyword evidence="2" id="KW-1185">Reference proteome</keyword>
<gene>
    <name evidence="1" type="ORF">INT46_001947</name>
</gene>
<dbReference type="OrthoDB" id="2288930at2759"/>
<dbReference type="EMBL" id="JAEPRC010000569">
    <property type="protein sequence ID" value="KAG2194701.1"/>
    <property type="molecule type" value="Genomic_DNA"/>
</dbReference>
<evidence type="ECO:0000313" key="1">
    <source>
        <dbReference type="EMBL" id="KAG2194701.1"/>
    </source>
</evidence>
<proteinExistence type="predicted"/>
<sequence length="105" mass="12303">MSTQVDDLTNTLNNEPLSIQELRKTLYCHGFYEDFGLIAKYYVGFMEVAIRYLTVDVNMEIPTTPRKLIAYINEIPNILEWKQAVINHAINLNYYHNLRSPPPRN</sequence>
<organism evidence="1 2">
    <name type="scientific">Mucor plumbeus</name>
    <dbReference type="NCBI Taxonomy" id="97098"/>
    <lineage>
        <taxon>Eukaryota</taxon>
        <taxon>Fungi</taxon>
        <taxon>Fungi incertae sedis</taxon>
        <taxon>Mucoromycota</taxon>
        <taxon>Mucoromycotina</taxon>
        <taxon>Mucoromycetes</taxon>
        <taxon>Mucorales</taxon>
        <taxon>Mucorineae</taxon>
        <taxon>Mucoraceae</taxon>
        <taxon>Mucor</taxon>
    </lineage>
</organism>
<evidence type="ECO:0000313" key="2">
    <source>
        <dbReference type="Proteomes" id="UP000650833"/>
    </source>
</evidence>
<accession>A0A8H7QNC5</accession>
<reference evidence="1" key="1">
    <citation type="submission" date="2020-12" db="EMBL/GenBank/DDBJ databases">
        <title>Metabolic potential, ecology and presence of endohyphal bacteria is reflected in genomic diversity of Mucoromycotina.</title>
        <authorList>
            <person name="Muszewska A."/>
            <person name="Okrasinska A."/>
            <person name="Steczkiewicz K."/>
            <person name="Drgas O."/>
            <person name="Orlowska M."/>
            <person name="Perlinska-Lenart U."/>
            <person name="Aleksandrzak-Piekarczyk T."/>
            <person name="Szatraj K."/>
            <person name="Zielenkiewicz U."/>
            <person name="Pilsyk S."/>
            <person name="Malc E."/>
            <person name="Mieczkowski P."/>
            <person name="Kruszewska J.S."/>
            <person name="Biernat P."/>
            <person name="Pawlowska J."/>
        </authorList>
    </citation>
    <scope>NUCLEOTIDE SEQUENCE</scope>
    <source>
        <strain evidence="1">CBS 226.32</strain>
    </source>
</reference>
<dbReference type="Proteomes" id="UP000650833">
    <property type="component" value="Unassembled WGS sequence"/>
</dbReference>
<comment type="caution">
    <text evidence="1">The sequence shown here is derived from an EMBL/GenBank/DDBJ whole genome shotgun (WGS) entry which is preliminary data.</text>
</comment>
<name>A0A8H7QNC5_9FUNG</name>